<organism evidence="2 3">
    <name type="scientific">Kistimonas scapharcae</name>
    <dbReference type="NCBI Taxonomy" id="1036133"/>
    <lineage>
        <taxon>Bacteria</taxon>
        <taxon>Pseudomonadati</taxon>
        <taxon>Pseudomonadota</taxon>
        <taxon>Gammaproteobacteria</taxon>
        <taxon>Oceanospirillales</taxon>
        <taxon>Endozoicomonadaceae</taxon>
        <taxon>Kistimonas</taxon>
    </lineage>
</organism>
<dbReference type="EMBL" id="BAABFL010000397">
    <property type="protein sequence ID" value="GAA4650454.1"/>
    <property type="molecule type" value="Genomic_DNA"/>
</dbReference>
<name>A0ABP8V357_9GAMM</name>
<gene>
    <name evidence="2" type="ORF">GCM10023116_27370</name>
</gene>
<protein>
    <recommendedName>
        <fullName evidence="1">Transposase IS30-like HTH domain-containing protein</fullName>
    </recommendedName>
</protein>
<reference evidence="3" key="1">
    <citation type="journal article" date="2019" name="Int. J. Syst. Evol. Microbiol.">
        <title>The Global Catalogue of Microorganisms (GCM) 10K type strain sequencing project: providing services to taxonomists for standard genome sequencing and annotation.</title>
        <authorList>
            <consortium name="The Broad Institute Genomics Platform"/>
            <consortium name="The Broad Institute Genome Sequencing Center for Infectious Disease"/>
            <person name="Wu L."/>
            <person name="Ma J."/>
        </authorList>
    </citation>
    <scope>NUCLEOTIDE SEQUENCE [LARGE SCALE GENOMIC DNA]</scope>
    <source>
        <strain evidence="3">JCM 17805</strain>
    </source>
</reference>
<dbReference type="InterPro" id="IPR025246">
    <property type="entry name" value="IS30-like_HTH"/>
</dbReference>
<comment type="caution">
    <text evidence="2">The sequence shown here is derived from an EMBL/GenBank/DDBJ whole genome shotgun (WGS) entry which is preliminary data.</text>
</comment>
<keyword evidence="3" id="KW-1185">Reference proteome</keyword>
<evidence type="ECO:0000259" key="1">
    <source>
        <dbReference type="Pfam" id="PF13936"/>
    </source>
</evidence>
<feature type="domain" description="Transposase IS30-like HTH" evidence="1">
    <location>
        <begin position="7"/>
        <end position="43"/>
    </location>
</feature>
<dbReference type="Pfam" id="PF13936">
    <property type="entry name" value="HTH_38"/>
    <property type="match status" value="1"/>
</dbReference>
<evidence type="ECO:0000313" key="2">
    <source>
        <dbReference type="EMBL" id="GAA4650454.1"/>
    </source>
</evidence>
<accession>A0ABP8V357</accession>
<sequence>MSTQTKHYKQLTLGQRYQLQEMLKNGLSFKAIADTLGTVSRELNCNSGPDFYCPETAERKKTERKRTAHKAKKRDEQHMHILVYLNTDSGLLEHPRHLTYWRA</sequence>
<evidence type="ECO:0000313" key="3">
    <source>
        <dbReference type="Proteomes" id="UP001500604"/>
    </source>
</evidence>
<dbReference type="Proteomes" id="UP001500604">
    <property type="component" value="Unassembled WGS sequence"/>
</dbReference>
<proteinExistence type="predicted"/>